<dbReference type="AlphaFoldDB" id="A0A645GYN8"/>
<name>A0A645GYN8_9ZZZZ</name>
<comment type="caution">
    <text evidence="4">The sequence shown here is derived from an EMBL/GenBank/DDBJ whole genome shotgun (WGS) entry which is preliminary data.</text>
</comment>
<evidence type="ECO:0000313" key="4">
    <source>
        <dbReference type="EMBL" id="MPN29154.1"/>
    </source>
</evidence>
<dbReference type="Gene3D" id="3.40.50.720">
    <property type="entry name" value="NAD(P)-binding Rossmann-like Domain"/>
    <property type="match status" value="2"/>
</dbReference>
<dbReference type="EMBL" id="VSSQ01079716">
    <property type="protein sequence ID" value="MPN29154.1"/>
    <property type="molecule type" value="Genomic_DNA"/>
</dbReference>
<reference evidence="4" key="1">
    <citation type="submission" date="2019-08" db="EMBL/GenBank/DDBJ databases">
        <authorList>
            <person name="Kucharzyk K."/>
            <person name="Murdoch R.W."/>
            <person name="Higgins S."/>
            <person name="Loffler F."/>
        </authorList>
    </citation>
    <scope>NUCLEOTIDE SEQUENCE</scope>
</reference>
<protein>
    <submittedName>
        <fullName evidence="4">Glyoxylate/hydroxypyruvate reductase A</fullName>
        <ecNumber evidence="4">1.1.1.79</ecNumber>
    </submittedName>
</protein>
<dbReference type="EC" id="1.1.1.79" evidence="4"/>
<proteinExistence type="predicted"/>
<gene>
    <name evidence="4" type="primary">ghrA_8</name>
    <name evidence="4" type="ORF">SDC9_176605</name>
</gene>
<keyword evidence="1 4" id="KW-0560">Oxidoreductase</keyword>
<dbReference type="GO" id="GO:0030267">
    <property type="term" value="F:glyoxylate reductase (NADPH) activity"/>
    <property type="evidence" value="ECO:0007669"/>
    <property type="project" value="UniProtKB-EC"/>
</dbReference>
<dbReference type="PANTHER" id="PTHR43333:SF1">
    <property type="entry name" value="D-ISOMER SPECIFIC 2-HYDROXYACID DEHYDROGENASE NAD-BINDING DOMAIN-CONTAINING PROTEIN"/>
    <property type="match status" value="1"/>
</dbReference>
<keyword evidence="2" id="KW-0520">NAD</keyword>
<dbReference type="InterPro" id="IPR006140">
    <property type="entry name" value="D-isomer_DH_NAD-bd"/>
</dbReference>
<evidence type="ECO:0000259" key="3">
    <source>
        <dbReference type="Pfam" id="PF02826"/>
    </source>
</evidence>
<dbReference type="PANTHER" id="PTHR43333">
    <property type="entry name" value="2-HACID_DH_C DOMAIN-CONTAINING PROTEIN"/>
    <property type="match status" value="1"/>
</dbReference>
<dbReference type="InterPro" id="IPR036291">
    <property type="entry name" value="NAD(P)-bd_dom_sf"/>
</dbReference>
<organism evidence="4">
    <name type="scientific">bioreactor metagenome</name>
    <dbReference type="NCBI Taxonomy" id="1076179"/>
    <lineage>
        <taxon>unclassified sequences</taxon>
        <taxon>metagenomes</taxon>
        <taxon>ecological metagenomes</taxon>
    </lineage>
</organism>
<dbReference type="SUPFAM" id="SSF51735">
    <property type="entry name" value="NAD(P)-binding Rossmann-fold domains"/>
    <property type="match status" value="1"/>
</dbReference>
<evidence type="ECO:0000256" key="2">
    <source>
        <dbReference type="ARBA" id="ARBA00023027"/>
    </source>
</evidence>
<sequence>MHRARFEKMKGGSYLINVGRGSAVDQEALLWALQSGKLAGAGLDVCDPEPLPGDHPLWKQENLLLTPHISGQYYLKSTQDRITRLICGNLKALREGRELTVRVDFETGYRKQG</sequence>
<keyword evidence="4" id="KW-0670">Pyruvate</keyword>
<dbReference type="GO" id="GO:0051287">
    <property type="term" value="F:NAD binding"/>
    <property type="evidence" value="ECO:0007669"/>
    <property type="project" value="InterPro"/>
</dbReference>
<dbReference type="Pfam" id="PF02826">
    <property type="entry name" value="2-Hacid_dh_C"/>
    <property type="match status" value="1"/>
</dbReference>
<evidence type="ECO:0000256" key="1">
    <source>
        <dbReference type="ARBA" id="ARBA00023002"/>
    </source>
</evidence>
<accession>A0A645GYN8</accession>
<feature type="domain" description="D-isomer specific 2-hydroxyacid dehydrogenase NAD-binding" evidence="3">
    <location>
        <begin position="2"/>
        <end position="70"/>
    </location>
</feature>